<dbReference type="Pfam" id="PF00535">
    <property type="entry name" value="Glycos_transf_2"/>
    <property type="match status" value="1"/>
</dbReference>
<dbReference type="PANTHER" id="PTHR43179">
    <property type="entry name" value="RHAMNOSYLTRANSFERASE WBBL"/>
    <property type="match status" value="1"/>
</dbReference>
<dbReference type="InterPro" id="IPR001173">
    <property type="entry name" value="Glyco_trans_2-like"/>
</dbReference>
<organism evidence="5 6">
    <name type="scientific">Modicisalibacter luteus</name>
    <dbReference type="NCBI Taxonomy" id="453962"/>
    <lineage>
        <taxon>Bacteria</taxon>
        <taxon>Pseudomonadati</taxon>
        <taxon>Pseudomonadota</taxon>
        <taxon>Gammaproteobacteria</taxon>
        <taxon>Oceanospirillales</taxon>
        <taxon>Halomonadaceae</taxon>
        <taxon>Modicisalibacter</taxon>
    </lineage>
</organism>
<proteinExistence type="inferred from homology"/>
<feature type="domain" description="Glycosyltransferase 2-like" evidence="4">
    <location>
        <begin position="7"/>
        <end position="107"/>
    </location>
</feature>
<gene>
    <name evidence="5" type="ORF">ACFOEI_04890</name>
</gene>
<dbReference type="EMBL" id="JBHRUH010000010">
    <property type="protein sequence ID" value="MFC3291397.1"/>
    <property type="molecule type" value="Genomic_DNA"/>
</dbReference>
<reference evidence="6" key="1">
    <citation type="journal article" date="2019" name="Int. J. Syst. Evol. Microbiol.">
        <title>The Global Catalogue of Microorganisms (GCM) 10K type strain sequencing project: providing services to taxonomists for standard genome sequencing and annotation.</title>
        <authorList>
            <consortium name="The Broad Institute Genomics Platform"/>
            <consortium name="The Broad Institute Genome Sequencing Center for Infectious Disease"/>
            <person name="Wu L."/>
            <person name="Ma J."/>
        </authorList>
    </citation>
    <scope>NUCLEOTIDE SEQUENCE [LARGE SCALE GENOMIC DNA]</scope>
    <source>
        <strain evidence="6">KCTC 12847</strain>
    </source>
</reference>
<dbReference type="InterPro" id="IPR029044">
    <property type="entry name" value="Nucleotide-diphossugar_trans"/>
</dbReference>
<dbReference type="SUPFAM" id="SSF53448">
    <property type="entry name" value="Nucleotide-diphospho-sugar transferases"/>
    <property type="match status" value="1"/>
</dbReference>
<evidence type="ECO:0000313" key="5">
    <source>
        <dbReference type="EMBL" id="MFC3291397.1"/>
    </source>
</evidence>
<dbReference type="CDD" id="cd04185">
    <property type="entry name" value="GT_2_like_b"/>
    <property type="match status" value="1"/>
</dbReference>
<comment type="similarity">
    <text evidence="1">Belongs to the glycosyltransferase 2 family.</text>
</comment>
<sequence>MCKVVAVILTYNRKDLLKCALDAVYSQTRPCDSVIVVDNASQDGTSQMLMESHYPGLIGYVLSNNIGASGGFNAGFRLAYQHGADFVWMMDDDVIPDPDALQQLLEAENFLNDKKVDHSFLLSTAFTENKDVTNTPVLSVLKNRIGYGNWPEMAMHGLIPVQRATFVSILVHRSVLEQHGLPIASMFIWGEDYEYTLRVSQTMPGFLVGKSRVQHVRQRSGTLNIHNEENPVRIKFYRHHVRNRIFITRKYFSKIKLLQVVWGDLKTSCNLLCKAEFAKSKVILQGVIESVGFNPRAETVSSPFETLKVSVSLIGNRSEHNVSIADVDSAVQPTNNYVQESYS</sequence>
<dbReference type="Gene3D" id="3.90.550.10">
    <property type="entry name" value="Spore Coat Polysaccharide Biosynthesis Protein SpsA, Chain A"/>
    <property type="match status" value="1"/>
</dbReference>
<name>A0ABV7LZG9_9GAMM</name>
<keyword evidence="6" id="KW-1185">Reference proteome</keyword>
<keyword evidence="2" id="KW-0328">Glycosyltransferase</keyword>
<evidence type="ECO:0000256" key="3">
    <source>
        <dbReference type="ARBA" id="ARBA00022679"/>
    </source>
</evidence>
<accession>A0ABV7LZG9</accession>
<keyword evidence="3" id="KW-0808">Transferase</keyword>
<comment type="caution">
    <text evidence="5">The sequence shown here is derived from an EMBL/GenBank/DDBJ whole genome shotgun (WGS) entry which is preliminary data.</text>
</comment>
<dbReference type="RefSeq" id="WP_229804278.1">
    <property type="nucleotide sequence ID" value="NZ_BMXD01000007.1"/>
</dbReference>
<dbReference type="Proteomes" id="UP001595640">
    <property type="component" value="Unassembled WGS sequence"/>
</dbReference>
<evidence type="ECO:0000313" key="6">
    <source>
        <dbReference type="Proteomes" id="UP001595640"/>
    </source>
</evidence>
<protein>
    <submittedName>
        <fullName evidence="5">Glycosyltransferase family 2 protein</fullName>
    </submittedName>
</protein>
<evidence type="ECO:0000256" key="1">
    <source>
        <dbReference type="ARBA" id="ARBA00006739"/>
    </source>
</evidence>
<dbReference type="PANTHER" id="PTHR43179:SF12">
    <property type="entry name" value="GALACTOFURANOSYLTRANSFERASE GLFT2"/>
    <property type="match status" value="1"/>
</dbReference>
<evidence type="ECO:0000259" key="4">
    <source>
        <dbReference type="Pfam" id="PF00535"/>
    </source>
</evidence>
<evidence type="ECO:0000256" key="2">
    <source>
        <dbReference type="ARBA" id="ARBA00022676"/>
    </source>
</evidence>